<protein>
    <submittedName>
        <fullName evidence="3">Uncharacterized protein</fullName>
    </submittedName>
</protein>
<comment type="caution">
    <text evidence="3">The sequence shown here is derived from an EMBL/GenBank/DDBJ whole genome shotgun (WGS) entry which is preliminary data.</text>
</comment>
<keyword evidence="4" id="KW-1185">Reference proteome</keyword>
<feature type="transmembrane region" description="Helical" evidence="2">
    <location>
        <begin position="21"/>
        <end position="42"/>
    </location>
</feature>
<evidence type="ECO:0000256" key="2">
    <source>
        <dbReference type="SAM" id="Phobius"/>
    </source>
</evidence>
<feature type="coiled-coil region" evidence="1">
    <location>
        <begin position="62"/>
        <end position="145"/>
    </location>
</feature>
<keyword evidence="2" id="KW-0812">Transmembrane</keyword>
<gene>
    <name evidence="3" type="ORF">XENOCAPTIV_015991</name>
</gene>
<keyword evidence="1" id="KW-0175">Coiled coil</keyword>
<proteinExistence type="predicted"/>
<evidence type="ECO:0000313" key="3">
    <source>
        <dbReference type="EMBL" id="MEQ2210589.1"/>
    </source>
</evidence>
<evidence type="ECO:0000313" key="4">
    <source>
        <dbReference type="Proteomes" id="UP001434883"/>
    </source>
</evidence>
<keyword evidence="2" id="KW-0472">Membrane</keyword>
<dbReference type="Gene3D" id="1.20.5.1160">
    <property type="entry name" value="Vasodilator-stimulated phosphoprotein"/>
    <property type="match status" value="1"/>
</dbReference>
<evidence type="ECO:0000256" key="1">
    <source>
        <dbReference type="SAM" id="Coils"/>
    </source>
</evidence>
<sequence>MSSWGFKSSAGFFTEVQRYKVAAVVFGLICLLQLTLIIFLALSASHHKTQNEKEKSELKTINFDLQVSNKNLTEEKEQLRRNLSDFVSQRNLLIVERDGLKKTNFDFQSSLNNLTAERERLIRNISGTEANNKQLTEQRDELKKELENLSK</sequence>
<name>A0ABV0RQS8_9TELE</name>
<accession>A0ABV0RQS8</accession>
<dbReference type="Proteomes" id="UP001434883">
    <property type="component" value="Unassembled WGS sequence"/>
</dbReference>
<reference evidence="3 4" key="1">
    <citation type="submission" date="2021-06" db="EMBL/GenBank/DDBJ databases">
        <authorList>
            <person name="Palmer J.M."/>
        </authorList>
    </citation>
    <scope>NUCLEOTIDE SEQUENCE [LARGE SCALE GENOMIC DNA]</scope>
    <source>
        <strain evidence="3 4">XC_2019</strain>
        <tissue evidence="3">Muscle</tissue>
    </source>
</reference>
<dbReference type="EMBL" id="JAHRIN010053730">
    <property type="protein sequence ID" value="MEQ2210589.1"/>
    <property type="molecule type" value="Genomic_DNA"/>
</dbReference>
<keyword evidence="2" id="KW-1133">Transmembrane helix</keyword>
<organism evidence="3 4">
    <name type="scientific">Xenoophorus captivus</name>
    <dbReference type="NCBI Taxonomy" id="1517983"/>
    <lineage>
        <taxon>Eukaryota</taxon>
        <taxon>Metazoa</taxon>
        <taxon>Chordata</taxon>
        <taxon>Craniata</taxon>
        <taxon>Vertebrata</taxon>
        <taxon>Euteleostomi</taxon>
        <taxon>Actinopterygii</taxon>
        <taxon>Neopterygii</taxon>
        <taxon>Teleostei</taxon>
        <taxon>Neoteleostei</taxon>
        <taxon>Acanthomorphata</taxon>
        <taxon>Ovalentaria</taxon>
        <taxon>Atherinomorphae</taxon>
        <taxon>Cyprinodontiformes</taxon>
        <taxon>Goodeidae</taxon>
        <taxon>Xenoophorus</taxon>
    </lineage>
</organism>